<organism evidence="3 4">
    <name type="scientific">Micromonospora ureilytica</name>
    <dbReference type="NCBI Taxonomy" id="709868"/>
    <lineage>
        <taxon>Bacteria</taxon>
        <taxon>Bacillati</taxon>
        <taxon>Actinomycetota</taxon>
        <taxon>Actinomycetes</taxon>
        <taxon>Micromonosporales</taxon>
        <taxon>Micromonosporaceae</taxon>
        <taxon>Micromonospora</taxon>
    </lineage>
</organism>
<dbReference type="Pfam" id="PF01048">
    <property type="entry name" value="PNP_UDP_1"/>
    <property type="match status" value="1"/>
</dbReference>
<evidence type="ECO:0000256" key="1">
    <source>
        <dbReference type="SAM" id="Phobius"/>
    </source>
</evidence>
<gene>
    <name evidence="3" type="ORF">DDE19_29700</name>
</gene>
<dbReference type="AlphaFoldDB" id="A0A3N9XG56"/>
<name>A0A3N9XG56_9ACTN</name>
<evidence type="ECO:0000313" key="3">
    <source>
        <dbReference type="EMBL" id="RQX11938.1"/>
    </source>
</evidence>
<evidence type="ECO:0000313" key="4">
    <source>
        <dbReference type="Proteomes" id="UP000278981"/>
    </source>
</evidence>
<feature type="transmembrane region" description="Helical" evidence="1">
    <location>
        <begin position="69"/>
        <end position="87"/>
    </location>
</feature>
<protein>
    <recommendedName>
        <fullName evidence="2">Nucleoside phosphorylase domain-containing protein</fullName>
    </recommendedName>
</protein>
<accession>A0A3N9XG56</accession>
<dbReference type="GO" id="GO:0019284">
    <property type="term" value="P:L-methionine salvage from S-adenosylmethionine"/>
    <property type="evidence" value="ECO:0007669"/>
    <property type="project" value="TreeGrafter"/>
</dbReference>
<feature type="domain" description="Nucleoside phosphorylase" evidence="2">
    <location>
        <begin position="384"/>
        <end position="585"/>
    </location>
</feature>
<dbReference type="Gene3D" id="3.40.50.1580">
    <property type="entry name" value="Nucleoside phosphorylase domain"/>
    <property type="match status" value="1"/>
</dbReference>
<feature type="transmembrane region" description="Helical" evidence="1">
    <location>
        <begin position="93"/>
        <end position="117"/>
    </location>
</feature>
<sequence>MRPPGVGIHRSRPPLGLLLYGAARDGCLVWRSTDEFALLEPPVARGREWASSHAGRTWSGRLDRWWDHLMFGVPPFLLLIVSAPTSLVPQVGLFLALLLVCIALLYIVAQMTLGLVLRSLKRMRGTSDDSARGLHWTVVLVHLTDPAKADRLLRVALDRSQHLTRNNIRPDVAEGTHALMCLERAITTVEVRRAVSAAPSATGSGPDRPGVHVVLDGGGFVPPDPGAHRPISFIPALLTGTALAVGLVGLLTADAEAAACAAAPDCADRPATWIDAMTWLIYQMVLGDAGFTPATTQARIFGWLMLPLGLVVLFCIVVAGWRQASTFKKRQERTYAHLDTTINRRIRVLVLTVLDIERDAVTSAVTAMNGRQAEPDTLGGYPVFRLGRLGDQGTEVLLAQSAQGIVTPAAMMLTAERLIPVVQPDYVILAGICFGLWSRRHDNGIQELGDVVVSEYVQNVDHRKVTDEDGSERIVWRGERVQASTPLLLALKAATHGWTGRSVHFGTVLSGSTLVSSATLRAELRREFEEASAGEMELTGVYVATAGRRSGWIMVKGISDWGTGELTDDTRRPASEAAAAFIVQALTFGTLPVPPRS</sequence>
<dbReference type="GO" id="GO:0008782">
    <property type="term" value="F:adenosylhomocysteine nucleosidase activity"/>
    <property type="evidence" value="ECO:0007669"/>
    <property type="project" value="TreeGrafter"/>
</dbReference>
<feature type="transmembrane region" description="Helical" evidence="1">
    <location>
        <begin position="300"/>
        <end position="321"/>
    </location>
</feature>
<dbReference type="Proteomes" id="UP000278981">
    <property type="component" value="Unassembled WGS sequence"/>
</dbReference>
<dbReference type="GO" id="GO:0008930">
    <property type="term" value="F:methylthioadenosine nucleosidase activity"/>
    <property type="evidence" value="ECO:0007669"/>
    <property type="project" value="TreeGrafter"/>
</dbReference>
<keyword evidence="1" id="KW-0472">Membrane</keyword>
<dbReference type="SUPFAM" id="SSF53167">
    <property type="entry name" value="Purine and uridine phosphorylases"/>
    <property type="match status" value="1"/>
</dbReference>
<dbReference type="GO" id="GO:0005829">
    <property type="term" value="C:cytosol"/>
    <property type="evidence" value="ECO:0007669"/>
    <property type="project" value="TreeGrafter"/>
</dbReference>
<reference evidence="3 4" key="1">
    <citation type="submission" date="2018-04" db="EMBL/GenBank/DDBJ databases">
        <title>Micromonosporas from Atacama Desert.</title>
        <authorList>
            <person name="Carro L."/>
            <person name="Klenk H.-P."/>
            <person name="Goodfellow M."/>
        </authorList>
    </citation>
    <scope>NUCLEOTIDE SEQUENCE [LARGE SCALE GENOMIC DNA]</scope>
    <source>
        <strain evidence="3 4">LB19</strain>
    </source>
</reference>
<dbReference type="PANTHER" id="PTHR46832:SF1">
    <property type="entry name" value="5'-METHYLTHIOADENOSINE_S-ADENOSYLHOMOCYSTEINE NUCLEOSIDASE"/>
    <property type="match status" value="1"/>
</dbReference>
<keyword evidence="1" id="KW-0812">Transmembrane</keyword>
<keyword evidence="1" id="KW-1133">Transmembrane helix</keyword>
<dbReference type="EMBL" id="QDGB01000360">
    <property type="protein sequence ID" value="RQX11938.1"/>
    <property type="molecule type" value="Genomic_DNA"/>
</dbReference>
<dbReference type="InterPro" id="IPR000845">
    <property type="entry name" value="Nucleoside_phosphorylase_d"/>
</dbReference>
<evidence type="ECO:0000259" key="2">
    <source>
        <dbReference type="Pfam" id="PF01048"/>
    </source>
</evidence>
<dbReference type="InterPro" id="IPR035994">
    <property type="entry name" value="Nucleoside_phosphorylase_sf"/>
</dbReference>
<dbReference type="PANTHER" id="PTHR46832">
    <property type="entry name" value="5'-METHYLTHIOADENOSINE/S-ADENOSYLHOMOCYSTEINE NUCLEOSIDASE"/>
    <property type="match status" value="1"/>
</dbReference>
<comment type="caution">
    <text evidence="3">The sequence shown here is derived from an EMBL/GenBank/DDBJ whole genome shotgun (WGS) entry which is preliminary data.</text>
</comment>
<proteinExistence type="predicted"/>
<dbReference type="GO" id="GO:0009116">
    <property type="term" value="P:nucleoside metabolic process"/>
    <property type="evidence" value="ECO:0007669"/>
    <property type="project" value="InterPro"/>
</dbReference>
<feature type="transmembrane region" description="Helical" evidence="1">
    <location>
        <begin position="233"/>
        <end position="253"/>
    </location>
</feature>